<protein>
    <submittedName>
        <fullName evidence="1">Uncharacterized protein</fullName>
    </submittedName>
</protein>
<organism evidence="1 2">
    <name type="scientific">Tetranychus urticae</name>
    <name type="common">Two-spotted spider mite</name>
    <dbReference type="NCBI Taxonomy" id="32264"/>
    <lineage>
        <taxon>Eukaryota</taxon>
        <taxon>Metazoa</taxon>
        <taxon>Ecdysozoa</taxon>
        <taxon>Arthropoda</taxon>
        <taxon>Chelicerata</taxon>
        <taxon>Arachnida</taxon>
        <taxon>Acari</taxon>
        <taxon>Acariformes</taxon>
        <taxon>Trombidiformes</taxon>
        <taxon>Prostigmata</taxon>
        <taxon>Eleutherengona</taxon>
        <taxon>Raphignathae</taxon>
        <taxon>Tetranychoidea</taxon>
        <taxon>Tetranychidae</taxon>
        <taxon>Tetranychus</taxon>
    </lineage>
</organism>
<name>T1K2V3_TETUR</name>
<proteinExistence type="predicted"/>
<reference evidence="2" key="1">
    <citation type="submission" date="2011-08" db="EMBL/GenBank/DDBJ databases">
        <authorList>
            <person name="Rombauts S."/>
        </authorList>
    </citation>
    <scope>NUCLEOTIDE SEQUENCE</scope>
    <source>
        <strain evidence="2">London</strain>
    </source>
</reference>
<evidence type="ECO:0000313" key="1">
    <source>
        <dbReference type="EnsemblMetazoa" id="tetur04g06420.1"/>
    </source>
</evidence>
<dbReference type="EnsemblMetazoa" id="tetur04g06420.1">
    <property type="protein sequence ID" value="tetur04g06420.1"/>
    <property type="gene ID" value="tetur04g06420"/>
</dbReference>
<reference evidence="1" key="2">
    <citation type="submission" date="2015-06" db="UniProtKB">
        <authorList>
            <consortium name="EnsemblMetazoa"/>
        </authorList>
    </citation>
    <scope>IDENTIFICATION</scope>
</reference>
<keyword evidence="2" id="KW-1185">Reference proteome</keyword>
<accession>T1K2V3</accession>
<dbReference type="AlphaFoldDB" id="T1K2V3"/>
<evidence type="ECO:0000313" key="2">
    <source>
        <dbReference type="Proteomes" id="UP000015104"/>
    </source>
</evidence>
<sequence length="156" mass="18412">MSEGTMNIQDSPSNFIQTSGTRTLEAAILKEYIKIYSHRSETQRPSFFPEQFLNDTDLVPKRRRSLRSSIDSLIKRVSFAWFPRMKKAKEKTRSHESRDVPPSLPSYLIISLLIWRYLLRWKITMTIPFALFHAAFDSYGSSPRTKYCSNQTYYLW</sequence>
<dbReference type="HOGENOM" id="CLU_1680179_0_0_1"/>
<dbReference type="Proteomes" id="UP000015104">
    <property type="component" value="Unassembled WGS sequence"/>
</dbReference>
<dbReference type="EMBL" id="CAEY01001369">
    <property type="status" value="NOT_ANNOTATED_CDS"/>
    <property type="molecule type" value="Genomic_DNA"/>
</dbReference>